<reference evidence="6 7" key="1">
    <citation type="submission" date="2025-04" db="UniProtKB">
        <authorList>
            <consortium name="RefSeq"/>
        </authorList>
    </citation>
    <scope>IDENTIFICATION</scope>
</reference>
<evidence type="ECO:0000256" key="3">
    <source>
        <dbReference type="SAM" id="SignalP"/>
    </source>
</evidence>
<name>A0A6P7I1H2_9TELE</name>
<dbReference type="OrthoDB" id="5945173at2759"/>
<dbReference type="SUPFAM" id="SSF57302">
    <property type="entry name" value="Snake toxin-like"/>
    <property type="match status" value="2"/>
</dbReference>
<protein>
    <submittedName>
        <fullName evidence="6 7">Uncharacterized protein LOC114434549</fullName>
    </submittedName>
</protein>
<gene>
    <name evidence="6 7" type="primary">LOC114434549</name>
</gene>
<dbReference type="AlphaFoldDB" id="A0A6P7I1H2"/>
<keyword evidence="2" id="KW-0964">Secreted</keyword>
<keyword evidence="3" id="KW-0732">Signal</keyword>
<comment type="subcellular location">
    <subcellularLocation>
        <location evidence="1">Secreted</location>
    </subcellularLocation>
</comment>
<dbReference type="InterPro" id="IPR050918">
    <property type="entry name" value="CNF-like_PLA2_Inhibitor"/>
</dbReference>
<accession>A0A6P7I1H2</accession>
<dbReference type="RefSeq" id="XP_028259667.1">
    <property type="nucleotide sequence ID" value="XM_028403866.1"/>
</dbReference>
<feature type="chain" id="PRO_5044651149" evidence="3">
    <location>
        <begin position="20"/>
        <end position="211"/>
    </location>
</feature>
<dbReference type="GO" id="GO:0005576">
    <property type="term" value="C:extracellular region"/>
    <property type="evidence" value="ECO:0007669"/>
    <property type="project" value="UniProtKB-SubCell"/>
</dbReference>
<dbReference type="Gene3D" id="2.10.60.10">
    <property type="entry name" value="CD59"/>
    <property type="match status" value="2"/>
</dbReference>
<dbReference type="RefSeq" id="XP_028259668.1">
    <property type="nucleotide sequence ID" value="XM_028403867.1"/>
</dbReference>
<evidence type="ECO:0000256" key="1">
    <source>
        <dbReference type="ARBA" id="ARBA00004613"/>
    </source>
</evidence>
<evidence type="ECO:0000313" key="6">
    <source>
        <dbReference type="RefSeq" id="XP_028259667.1"/>
    </source>
</evidence>
<dbReference type="PANTHER" id="PTHR20914">
    <property type="entry name" value="LY6/PLAUR DOMAIN-CONTAINING PROTEIN 8"/>
    <property type="match status" value="1"/>
</dbReference>
<feature type="domain" description="UPAR/Ly6" evidence="4">
    <location>
        <begin position="22"/>
        <end position="99"/>
    </location>
</feature>
<dbReference type="InterPro" id="IPR045860">
    <property type="entry name" value="Snake_toxin-like_sf"/>
</dbReference>
<evidence type="ECO:0000256" key="2">
    <source>
        <dbReference type="ARBA" id="ARBA00022525"/>
    </source>
</evidence>
<dbReference type="Pfam" id="PF00021">
    <property type="entry name" value="UPAR_LY6"/>
    <property type="match status" value="2"/>
</dbReference>
<sequence>MKMIACLPLLWLLSGSAEALQCLSVMDNYTSVQNCAANQLCATVAYSARSPSMNKSSGLFRTCSPPYFCNTGHQPWSYSYLSWSMAASVQCCNTDYCNSQDLPYPNIDTKNGLQCFTCPPDGACESEQCVGGQDRCFIAYFNVLGRDYNVSGCVSSNACEALSQEKVQSALAVYMNFTSAPRCCESSFCNSAWTFKVSVLALLPGLIDLVL</sequence>
<proteinExistence type="predicted"/>
<feature type="signal peptide" evidence="3">
    <location>
        <begin position="1"/>
        <end position="19"/>
    </location>
</feature>
<dbReference type="Proteomes" id="UP000515145">
    <property type="component" value="Chromosome 4"/>
</dbReference>
<dbReference type="PANTHER" id="PTHR20914:SF9">
    <property type="entry name" value="COILED, ISOFORM A"/>
    <property type="match status" value="1"/>
</dbReference>
<evidence type="ECO:0000259" key="4">
    <source>
        <dbReference type="Pfam" id="PF00021"/>
    </source>
</evidence>
<dbReference type="GeneID" id="114434549"/>
<evidence type="ECO:0000313" key="5">
    <source>
        <dbReference type="Proteomes" id="UP000515145"/>
    </source>
</evidence>
<keyword evidence="5" id="KW-1185">Reference proteome</keyword>
<organism evidence="5 7">
    <name type="scientific">Parambassis ranga</name>
    <name type="common">Indian glassy fish</name>
    <dbReference type="NCBI Taxonomy" id="210632"/>
    <lineage>
        <taxon>Eukaryota</taxon>
        <taxon>Metazoa</taxon>
        <taxon>Chordata</taxon>
        <taxon>Craniata</taxon>
        <taxon>Vertebrata</taxon>
        <taxon>Euteleostomi</taxon>
        <taxon>Actinopterygii</taxon>
        <taxon>Neopterygii</taxon>
        <taxon>Teleostei</taxon>
        <taxon>Neoteleostei</taxon>
        <taxon>Acanthomorphata</taxon>
        <taxon>Ovalentaria</taxon>
        <taxon>Ambassidae</taxon>
        <taxon>Parambassis</taxon>
    </lineage>
</organism>
<feature type="domain" description="UPAR/Ly6" evidence="4">
    <location>
        <begin position="111"/>
        <end position="192"/>
    </location>
</feature>
<evidence type="ECO:0000313" key="7">
    <source>
        <dbReference type="RefSeq" id="XP_028259668.1"/>
    </source>
</evidence>
<dbReference type="InterPro" id="IPR016054">
    <property type="entry name" value="LY6_UPA_recep-like"/>
</dbReference>